<evidence type="ECO:0000313" key="2">
    <source>
        <dbReference type="Proteomes" id="UP000325273"/>
    </source>
</evidence>
<dbReference type="PIRSF" id="PIRSF028304">
    <property type="entry name" value="UCP028304"/>
    <property type="match status" value="1"/>
</dbReference>
<accession>A0A5B0GGH6</accession>
<comment type="caution">
    <text evidence="1">The sequence shown here is derived from an EMBL/GenBank/DDBJ whole genome shotgun (WGS) entry which is preliminary data.</text>
</comment>
<gene>
    <name evidence="1" type="primary">tssF</name>
    <name evidence="1" type="ORF">FVF58_39475</name>
</gene>
<dbReference type="NCBIfam" id="TIGR03359">
    <property type="entry name" value="VI_chp_6"/>
    <property type="match status" value="1"/>
</dbReference>
<dbReference type="Proteomes" id="UP000325273">
    <property type="component" value="Unassembled WGS sequence"/>
</dbReference>
<dbReference type="PANTHER" id="PTHR35370">
    <property type="entry name" value="CYTOPLASMIC PROTEIN-RELATED-RELATED"/>
    <property type="match status" value="1"/>
</dbReference>
<dbReference type="AlphaFoldDB" id="A0A5B0GGH6"/>
<organism evidence="1 2">
    <name type="scientific">Paraburkholderia panacisoli</name>
    <dbReference type="NCBI Taxonomy" id="2603818"/>
    <lineage>
        <taxon>Bacteria</taxon>
        <taxon>Pseudomonadati</taxon>
        <taxon>Pseudomonadota</taxon>
        <taxon>Betaproteobacteria</taxon>
        <taxon>Burkholderiales</taxon>
        <taxon>Burkholderiaceae</taxon>
        <taxon>Paraburkholderia</taxon>
    </lineage>
</organism>
<dbReference type="RefSeq" id="WP_149675080.1">
    <property type="nucleotide sequence ID" value="NZ_VTUZ01000042.1"/>
</dbReference>
<reference evidence="1 2" key="1">
    <citation type="submission" date="2019-08" db="EMBL/GenBank/DDBJ databases">
        <title>Paraburkholderia sp. DCY113.</title>
        <authorList>
            <person name="Kang J."/>
        </authorList>
    </citation>
    <scope>NUCLEOTIDE SEQUENCE [LARGE SCALE GENOMIC DNA]</scope>
    <source>
        <strain evidence="1 2">DCY113</strain>
    </source>
</reference>
<dbReference type="InterPro" id="IPR010272">
    <property type="entry name" value="T6SS_TssF"/>
</dbReference>
<evidence type="ECO:0000313" key="1">
    <source>
        <dbReference type="EMBL" id="KAA1000979.1"/>
    </source>
</evidence>
<keyword evidence="2" id="KW-1185">Reference proteome</keyword>
<sequence>MNPSLLKYYSQELQHLREMGGEFAAAFPKIAGRLGLDGIDCADPYVERLLEGFSFLAARVHMKLDAEFPRFTQHLTELTYPHYLAPTPSMAVVQLQADHTNPQLASAADGVAVPRHTVLRSLLDKAGSTRCEYRTGHAVTLWPIEITQAKFFTHTGSSSTSGVPLPAGVKAGLRLRLRATGTLPFERMNLDSVAIYLRGADALPARIHECLLAGCVGVAVVPGASGAVPAALLPKSALQPLGFGESEALLPVAKRSFDGYRLLQEYFAFAPRFLFVRIEGLRDALRACAGREVELVVLLDREDPLLERSVDASHFALHCTPAINLFLRRTDRIALSDTAFEYHVVVDRTRPMDYEIHQIDAVTGYRAGALAEQPFRPFYCAKDLDAQQQGGAFYQMRREARRPSVRQQQQGARSSYLGSETFVALVDAASAPLHGDLRQLGVSAWCTNRDLPLSMPVGVGSTDFTVDAEVPVAAVRCVAGPSRPLPSFAEGPAAWRLLNHLSLNYASLLDSDPQQGAHALRELLALYCPAGDSPTQRQIDGLRSIDSTPVVRRLPSPGPIVFGRGLQITLQFDDAAFEGASAFLLGAVLAQFFAQYVSINSFAETVASTSTRGEIMRWPARAGRCATL</sequence>
<protein>
    <submittedName>
        <fullName evidence="1">Type VI secretion system baseplate subunit TssF</fullName>
    </submittedName>
</protein>
<name>A0A5B0GGH6_9BURK</name>
<dbReference type="Pfam" id="PF05947">
    <property type="entry name" value="T6SS_TssF"/>
    <property type="match status" value="1"/>
</dbReference>
<dbReference type="PANTHER" id="PTHR35370:SF1">
    <property type="entry name" value="TYPE VI SECRETION SYSTEM COMPONENT TSSF1"/>
    <property type="match status" value="1"/>
</dbReference>
<proteinExistence type="predicted"/>
<dbReference type="EMBL" id="VTUZ01000042">
    <property type="protein sequence ID" value="KAA1000979.1"/>
    <property type="molecule type" value="Genomic_DNA"/>
</dbReference>